<protein>
    <recommendedName>
        <fullName evidence="8">S1-like domain-containing protein</fullName>
    </recommendedName>
</protein>
<evidence type="ECO:0000313" key="10">
    <source>
        <dbReference type="EMBL" id="CEL70556.1"/>
    </source>
</evidence>
<dbReference type="VEuPathDB" id="ToxoDB:NCLIV_062400"/>
<dbReference type="PANTHER" id="PTHR33370">
    <property type="entry name" value="TRANSLATION INITIATION FACTOR IF-1, CHLOROPLASTIC"/>
    <property type="match status" value="1"/>
</dbReference>
<reference evidence="9" key="2">
    <citation type="submission" date="2011-03" db="EMBL/GenBank/DDBJ databases">
        <title>Comparative genomics and transcriptomics of Neospora caninum and Toxoplasma gondii.</title>
        <authorList>
            <person name="Reid A.J."/>
            <person name="Sohal A."/>
            <person name="Harris D."/>
            <person name="Quail M."/>
            <person name="Sanders M."/>
            <person name="Berriman M."/>
            <person name="Wastling J.M."/>
            <person name="Pain A."/>
        </authorList>
    </citation>
    <scope>NUCLEOTIDE SEQUENCE</scope>
    <source>
        <strain evidence="9">Liverpool</strain>
    </source>
</reference>
<keyword evidence="11" id="KW-1185">Reference proteome</keyword>
<keyword evidence="5 6" id="KW-0648">Protein biosynthesis</keyword>
<dbReference type="Gene3D" id="2.40.50.140">
    <property type="entry name" value="Nucleic acid-binding proteins"/>
    <property type="match status" value="1"/>
</dbReference>
<dbReference type="PANTHER" id="PTHR33370:SF1">
    <property type="entry name" value="TRANSLATION INITIATION FACTOR IF-1, CHLOROPLASTIC"/>
    <property type="match status" value="1"/>
</dbReference>
<dbReference type="SUPFAM" id="SSF50249">
    <property type="entry name" value="Nucleic acid-binding proteins"/>
    <property type="match status" value="1"/>
</dbReference>
<dbReference type="RefSeq" id="XP_003885840.1">
    <property type="nucleotide sequence ID" value="XM_003885791.1"/>
</dbReference>
<comment type="similarity">
    <text evidence="2">Belongs to the IF-1 family.</text>
</comment>
<dbReference type="eggNOG" id="ENOG502QYR0">
    <property type="taxonomic scope" value="Eukaryota"/>
</dbReference>
<dbReference type="GeneID" id="13441245"/>
<dbReference type="GO" id="GO:0005829">
    <property type="term" value="C:cytosol"/>
    <property type="evidence" value="ECO:0007669"/>
    <property type="project" value="TreeGrafter"/>
</dbReference>
<evidence type="ECO:0000256" key="3">
    <source>
        <dbReference type="ARBA" id="ARBA00011599"/>
    </source>
</evidence>
<feature type="domain" description="S1-like" evidence="8">
    <location>
        <begin position="352"/>
        <end position="395"/>
    </location>
</feature>
<evidence type="ECO:0000256" key="1">
    <source>
        <dbReference type="ARBA" id="ARBA00003935"/>
    </source>
</evidence>
<feature type="region of interest" description="Disordered" evidence="7">
    <location>
        <begin position="280"/>
        <end position="302"/>
    </location>
</feature>
<dbReference type="OMA" id="RCAFCEV"/>
<keyword evidence="4 6" id="KW-0396">Initiation factor</keyword>
<reference evidence="9" key="1">
    <citation type="submission" date="2011-02" db="EMBL/GenBank/DDBJ databases">
        <authorList>
            <person name="Aslett M."/>
        </authorList>
    </citation>
    <scope>NUCLEOTIDE SEQUENCE</scope>
    <source>
        <strain evidence="9">Liverpool</strain>
    </source>
</reference>
<evidence type="ECO:0000256" key="6">
    <source>
        <dbReference type="PROSITE-ProRule" id="PRU00181"/>
    </source>
</evidence>
<feature type="compositionally biased region" description="Polar residues" evidence="7">
    <location>
        <begin position="205"/>
        <end position="218"/>
    </location>
</feature>
<evidence type="ECO:0000256" key="2">
    <source>
        <dbReference type="ARBA" id="ARBA00010939"/>
    </source>
</evidence>
<reference evidence="10" key="4">
    <citation type="journal article" date="2015" name="PLoS ONE">
        <title>Comprehensive Evaluation of Toxoplasma gondii VEG and Neospora caninum LIV Genomes with Tachyzoite Stage Transcriptome and Proteome Defines Novel Transcript Features.</title>
        <authorList>
            <person name="Ramaprasad A."/>
            <person name="Mourier T."/>
            <person name="Naeem R."/>
            <person name="Malas T.B."/>
            <person name="Moussa E."/>
            <person name="Panigrahi A."/>
            <person name="Vermont S.J."/>
            <person name="Otto T.D."/>
            <person name="Wastling J."/>
            <person name="Pain A."/>
        </authorList>
    </citation>
    <scope>NUCLEOTIDE SEQUENCE</scope>
    <source>
        <strain evidence="10">Liverpool</strain>
    </source>
</reference>
<evidence type="ECO:0000256" key="7">
    <source>
        <dbReference type="SAM" id="MobiDB-lite"/>
    </source>
</evidence>
<evidence type="ECO:0000256" key="4">
    <source>
        <dbReference type="ARBA" id="ARBA00022540"/>
    </source>
</evidence>
<comment type="subunit">
    <text evidence="3">Component of the 30S ribosomal translation pre-initiation complex which assembles on the 30S ribosome in the order IF-2 and IF-3, IF-1 and N-formylmethionyl-tRNA(fMet); mRNA recruitment can occur at any time during PIC assembly.</text>
</comment>
<dbReference type="InParanoid" id="F0VQ17"/>
<dbReference type="Proteomes" id="UP000007494">
    <property type="component" value="Chromosome XII"/>
</dbReference>
<dbReference type="GO" id="GO:0043022">
    <property type="term" value="F:ribosome binding"/>
    <property type="evidence" value="ECO:0007669"/>
    <property type="project" value="TreeGrafter"/>
</dbReference>
<dbReference type="AlphaFoldDB" id="F0VQ17"/>
<proteinExistence type="inferred from homology"/>
<dbReference type="PROSITE" id="PS50832">
    <property type="entry name" value="S1_IF1_TYPE"/>
    <property type="match status" value="1"/>
</dbReference>
<comment type="function">
    <text evidence="1">One of the essential components for the initiation of protein synthesis. Stabilizes the binding of IF-2 and IF-3 on the 30S subunit to which N-formylmethionyl-tRNA(fMet) subsequently binds. Helps modulate mRNA selection, yielding the 30S pre-initiation complex (PIC). Upon addition of the 50S ribosomal subunit IF-1, IF-2 and IF-3 are released leaving the mature 70S translation initiation complex.</text>
</comment>
<feature type="region of interest" description="Disordered" evidence="7">
    <location>
        <begin position="192"/>
        <end position="219"/>
    </location>
</feature>
<dbReference type="InterPro" id="IPR004368">
    <property type="entry name" value="TIF_IF1"/>
</dbReference>
<reference evidence="11" key="3">
    <citation type="journal article" date="2012" name="PLoS Pathog.">
        <title>Comparative genomics of the apicomplexan parasites Toxoplasma gondii and Neospora caninum: Coccidia differing in host range and transmission strategy.</title>
        <authorList>
            <person name="Reid A.J."/>
            <person name="Vermont S.J."/>
            <person name="Cotton J.A."/>
            <person name="Harris D."/>
            <person name="Hill-Cawthorne G.A."/>
            <person name="Konen-Waisman S."/>
            <person name="Latham S.M."/>
            <person name="Mourier T."/>
            <person name="Norton R."/>
            <person name="Quail M.A."/>
            <person name="Sanders M."/>
            <person name="Shanmugam D."/>
            <person name="Sohal A."/>
            <person name="Wasmuth J.D."/>
            <person name="Brunk B."/>
            <person name="Grigg M.E."/>
            <person name="Howard J.C."/>
            <person name="Parkinson J."/>
            <person name="Roos D.S."/>
            <person name="Trees A.J."/>
            <person name="Berriman M."/>
            <person name="Pain A."/>
            <person name="Wastling J.M."/>
        </authorList>
    </citation>
    <scope>NUCLEOTIDE SEQUENCE [LARGE SCALE GENOMIC DNA]</scope>
    <source>
        <strain evidence="11">Liverpool</strain>
    </source>
</reference>
<dbReference type="EMBL" id="FR823393">
    <property type="protein sequence ID" value="CBZ55814.1"/>
    <property type="molecule type" value="Genomic_DNA"/>
</dbReference>
<dbReference type="OrthoDB" id="1714886at2759"/>
<evidence type="ECO:0000256" key="5">
    <source>
        <dbReference type="ARBA" id="ARBA00022917"/>
    </source>
</evidence>
<evidence type="ECO:0000259" key="8">
    <source>
        <dbReference type="PROSITE" id="PS50832"/>
    </source>
</evidence>
<accession>F0VQ17</accession>
<dbReference type="Pfam" id="PF01176">
    <property type="entry name" value="eIF-1a"/>
    <property type="match status" value="1"/>
</dbReference>
<gene>
    <name evidence="10" type="ORF">BN1204_062400</name>
    <name evidence="9" type="ORF">NCLIV_062400</name>
</gene>
<organism evidence="9 11">
    <name type="scientific">Neospora caninum (strain Liverpool)</name>
    <dbReference type="NCBI Taxonomy" id="572307"/>
    <lineage>
        <taxon>Eukaryota</taxon>
        <taxon>Sar</taxon>
        <taxon>Alveolata</taxon>
        <taxon>Apicomplexa</taxon>
        <taxon>Conoidasida</taxon>
        <taxon>Coccidia</taxon>
        <taxon>Eucoccidiorida</taxon>
        <taxon>Eimeriorina</taxon>
        <taxon>Sarcocystidae</taxon>
        <taxon>Neospora</taxon>
    </lineage>
</organism>
<sequence>MSAFSGCQKATREPFRSVASSPCAVRSPRRSLSAFSALLFVALLHLTCQSAKSSPGFPRPALQTASCGHLRPFDGPPLSTQPLVRVHLPVVSAGSGCSVQLLTSHGDRPWRQQLALSFQNSWLFAEAKCPVEYMPCKTWRLQPPGPYLFIRCSYSGRHASRDQLGYSGLESRLRQFSSGRLLTPWARRFSVQDKRTRGRTRSRRQALTDSQRMSSSSLHDYPPCAPLPTGCLAGCSTGVLSSLASSPDRTAGSAFLPAFGGAGPASGFCYSTLFGSRSSTSNPKQVAQQGAQKSGKQGTSTFSASGKIVSALPGGYFMVELTAVTSQPRSHGASSAGPYSPPPIVTPPALVGKQMLCSLGGKLRLNRIRVQLFDVVDVEFCPLDPTRGRIVYRRKPTAQDTSSSHPS</sequence>
<dbReference type="InterPro" id="IPR006196">
    <property type="entry name" value="RNA-binding_domain_S1_IF1"/>
</dbReference>
<evidence type="ECO:0000313" key="11">
    <source>
        <dbReference type="Proteomes" id="UP000007494"/>
    </source>
</evidence>
<dbReference type="GO" id="GO:0003723">
    <property type="term" value="F:RNA binding"/>
    <property type="evidence" value="ECO:0007669"/>
    <property type="project" value="InterPro"/>
</dbReference>
<evidence type="ECO:0000313" key="9">
    <source>
        <dbReference type="EMBL" id="CBZ55814.1"/>
    </source>
</evidence>
<dbReference type="EMBL" id="LN714487">
    <property type="protein sequence ID" value="CEL70556.1"/>
    <property type="molecule type" value="Genomic_DNA"/>
</dbReference>
<dbReference type="GO" id="GO:0003743">
    <property type="term" value="F:translation initiation factor activity"/>
    <property type="evidence" value="ECO:0007669"/>
    <property type="project" value="UniProtKB-UniRule"/>
</dbReference>
<dbReference type="InterPro" id="IPR012340">
    <property type="entry name" value="NA-bd_OB-fold"/>
</dbReference>
<name>F0VQ17_NEOCL</name>
<feature type="compositionally biased region" description="Low complexity" evidence="7">
    <location>
        <begin position="284"/>
        <end position="298"/>
    </location>
</feature>